<comment type="caution">
    <text evidence="2">The sequence shown here is derived from an EMBL/GenBank/DDBJ whole genome shotgun (WGS) entry which is preliminary data.</text>
</comment>
<dbReference type="PANTHER" id="PTHR12948:SF3">
    <property type="entry name" value="NEDD8 ULTIMATE BUSTER 1"/>
    <property type="match status" value="1"/>
</dbReference>
<evidence type="ECO:0000313" key="3">
    <source>
        <dbReference type="Proteomes" id="UP001190700"/>
    </source>
</evidence>
<reference evidence="2 3" key="1">
    <citation type="journal article" date="2015" name="Genome Biol. Evol.">
        <title>Comparative Genomics of a Bacterivorous Green Alga Reveals Evolutionary Causalities and Consequences of Phago-Mixotrophic Mode of Nutrition.</title>
        <authorList>
            <person name="Burns J.A."/>
            <person name="Paasch A."/>
            <person name="Narechania A."/>
            <person name="Kim E."/>
        </authorList>
    </citation>
    <scope>NUCLEOTIDE SEQUENCE [LARGE SCALE GENOMIC DNA]</scope>
    <source>
        <strain evidence="2 3">PLY_AMNH</strain>
    </source>
</reference>
<dbReference type="GO" id="GO:2000058">
    <property type="term" value="P:regulation of ubiquitin-dependent protein catabolic process"/>
    <property type="evidence" value="ECO:0007669"/>
    <property type="project" value="TreeGrafter"/>
</dbReference>
<name>A0AAE0FCL3_9CHLO</name>
<evidence type="ECO:0000256" key="1">
    <source>
        <dbReference type="SAM" id="MobiDB-lite"/>
    </source>
</evidence>
<feature type="non-terminal residue" evidence="2">
    <location>
        <position position="1"/>
    </location>
</feature>
<dbReference type="Proteomes" id="UP001190700">
    <property type="component" value="Unassembled WGS sequence"/>
</dbReference>
<dbReference type="InterPro" id="IPR039749">
    <property type="entry name" value="NUB1"/>
</dbReference>
<dbReference type="EMBL" id="LGRX02020889">
    <property type="protein sequence ID" value="KAK3257185.1"/>
    <property type="molecule type" value="Genomic_DNA"/>
</dbReference>
<accession>A0AAE0FCL3</accession>
<organism evidence="2 3">
    <name type="scientific">Cymbomonas tetramitiformis</name>
    <dbReference type="NCBI Taxonomy" id="36881"/>
    <lineage>
        <taxon>Eukaryota</taxon>
        <taxon>Viridiplantae</taxon>
        <taxon>Chlorophyta</taxon>
        <taxon>Pyramimonadophyceae</taxon>
        <taxon>Pyramimonadales</taxon>
        <taxon>Pyramimonadaceae</taxon>
        <taxon>Cymbomonas</taxon>
    </lineage>
</organism>
<feature type="region of interest" description="Disordered" evidence="1">
    <location>
        <begin position="124"/>
        <end position="144"/>
    </location>
</feature>
<keyword evidence="3" id="KW-1185">Reference proteome</keyword>
<sequence>RVDNVGLCILDKVWCMFKQGDISRLGCAMDSLKDARKRMERSHGANLERMRAIAASFAPEVALYVRLDLLEGVAAYHSGDLKSAAASLESARHKWERLQLKDDDVVQLMGMGCEPLFGLLAGGGNPLERNSPSRTLRGGERAAPPGRVGCAARGQCDARALSMLHSALCHHSEPMGHAR</sequence>
<gene>
    <name evidence="2" type="ORF">CYMTET_33719</name>
</gene>
<evidence type="ECO:0000313" key="2">
    <source>
        <dbReference type="EMBL" id="KAK3257185.1"/>
    </source>
</evidence>
<dbReference type="PANTHER" id="PTHR12948">
    <property type="entry name" value="NEDD8 ULTIMATE BUSTER-1 BS4 PROTEIN"/>
    <property type="match status" value="1"/>
</dbReference>
<proteinExistence type="predicted"/>
<dbReference type="AlphaFoldDB" id="A0AAE0FCL3"/>
<protein>
    <submittedName>
        <fullName evidence="2">Uncharacterized protein</fullName>
    </submittedName>
</protein>